<dbReference type="InterPro" id="IPR036770">
    <property type="entry name" value="Ankyrin_rpt-contain_sf"/>
</dbReference>
<dbReference type="GO" id="GO:0004842">
    <property type="term" value="F:ubiquitin-protein transferase activity"/>
    <property type="evidence" value="ECO:0007669"/>
    <property type="project" value="TreeGrafter"/>
</dbReference>
<feature type="signal peptide" evidence="4">
    <location>
        <begin position="1"/>
        <end position="18"/>
    </location>
</feature>
<dbReference type="Proteomes" id="UP000751190">
    <property type="component" value="Unassembled WGS sequence"/>
</dbReference>
<feature type="compositionally biased region" description="Low complexity" evidence="3">
    <location>
        <begin position="84"/>
        <end position="99"/>
    </location>
</feature>
<dbReference type="OrthoDB" id="539213at2759"/>
<keyword evidence="1" id="KW-0677">Repeat</keyword>
<dbReference type="PANTHER" id="PTHR24171">
    <property type="entry name" value="ANKYRIN REPEAT DOMAIN-CONTAINING PROTEIN 39-RELATED"/>
    <property type="match status" value="1"/>
</dbReference>
<feature type="region of interest" description="Disordered" evidence="3">
    <location>
        <begin position="84"/>
        <end position="118"/>
    </location>
</feature>
<sequence length="290" mass="29700">MRGSALALALCWLAVAQGYSAPRAATTRTRARCATRSGVAAIRAAEEDGVTVRVRTPGAPAAAPPTLDADAAVADVKVTVRAPTAAASATEPAPTASDAVVSVRAPERAAPPPPPPGPNGVLIEASRTASIAGVRAALEAGADPNAKDAQGFSAMHLCAATGLAPGVVVLAKAGADLEYRAQNLTPLTIAVGYNKPFTVKTIVECGAAVNEPDADGVLPANFIASLIAAEVEADSKVKENPLTRRVNKRLDALRQMEQAIALAPDGRVPPEQARENLDGMYAELAKLLKW</sequence>
<dbReference type="AlphaFoldDB" id="A0A8J5XE01"/>
<reference evidence="5" key="1">
    <citation type="submission" date="2021-05" db="EMBL/GenBank/DDBJ databases">
        <title>The genome of the haptophyte Pavlova lutheri (Diacronema luteri, Pavlovales) - a model for lipid biosynthesis in eukaryotic algae.</title>
        <authorList>
            <person name="Hulatt C.J."/>
            <person name="Posewitz M.C."/>
        </authorList>
    </citation>
    <scope>NUCLEOTIDE SEQUENCE</scope>
    <source>
        <strain evidence="5">NIVA-4/92</strain>
    </source>
</reference>
<dbReference type="Pfam" id="PF12796">
    <property type="entry name" value="Ank_2"/>
    <property type="match status" value="1"/>
</dbReference>
<dbReference type="PANTHER" id="PTHR24171:SF8">
    <property type="entry name" value="BRCA1-ASSOCIATED RING DOMAIN PROTEIN 1"/>
    <property type="match status" value="1"/>
</dbReference>
<evidence type="ECO:0000313" key="6">
    <source>
        <dbReference type="Proteomes" id="UP000751190"/>
    </source>
</evidence>
<dbReference type="SUPFAM" id="SSF48403">
    <property type="entry name" value="Ankyrin repeat"/>
    <property type="match status" value="1"/>
</dbReference>
<feature type="chain" id="PRO_5035164103" evidence="4">
    <location>
        <begin position="19"/>
        <end position="290"/>
    </location>
</feature>
<organism evidence="5 6">
    <name type="scientific">Diacronema lutheri</name>
    <name type="common">Unicellular marine alga</name>
    <name type="synonym">Monochrysis lutheri</name>
    <dbReference type="NCBI Taxonomy" id="2081491"/>
    <lineage>
        <taxon>Eukaryota</taxon>
        <taxon>Haptista</taxon>
        <taxon>Haptophyta</taxon>
        <taxon>Pavlovophyceae</taxon>
        <taxon>Pavlovales</taxon>
        <taxon>Pavlovaceae</taxon>
        <taxon>Diacronema</taxon>
    </lineage>
</organism>
<evidence type="ECO:0000256" key="2">
    <source>
        <dbReference type="ARBA" id="ARBA00023043"/>
    </source>
</evidence>
<accession>A0A8J5XE01</accession>
<dbReference type="InterPro" id="IPR002110">
    <property type="entry name" value="Ankyrin_rpt"/>
</dbReference>
<dbReference type="Gene3D" id="1.25.40.20">
    <property type="entry name" value="Ankyrin repeat-containing domain"/>
    <property type="match status" value="1"/>
</dbReference>
<gene>
    <name evidence="5" type="ORF">KFE25_008370</name>
</gene>
<keyword evidence="6" id="KW-1185">Reference proteome</keyword>
<proteinExistence type="predicted"/>
<comment type="caution">
    <text evidence="5">The sequence shown here is derived from an EMBL/GenBank/DDBJ whole genome shotgun (WGS) entry which is preliminary data.</text>
</comment>
<dbReference type="GO" id="GO:0085020">
    <property type="term" value="P:protein K6-linked ubiquitination"/>
    <property type="evidence" value="ECO:0007669"/>
    <property type="project" value="TreeGrafter"/>
</dbReference>
<evidence type="ECO:0000256" key="3">
    <source>
        <dbReference type="SAM" id="MobiDB-lite"/>
    </source>
</evidence>
<evidence type="ECO:0000256" key="4">
    <source>
        <dbReference type="SAM" id="SignalP"/>
    </source>
</evidence>
<keyword evidence="4" id="KW-0732">Signal</keyword>
<feature type="compositionally biased region" description="Pro residues" evidence="3">
    <location>
        <begin position="109"/>
        <end position="118"/>
    </location>
</feature>
<dbReference type="EMBL" id="JAGTXO010000007">
    <property type="protein sequence ID" value="KAG8466991.1"/>
    <property type="molecule type" value="Genomic_DNA"/>
</dbReference>
<keyword evidence="2" id="KW-0040">ANK repeat</keyword>
<evidence type="ECO:0000256" key="1">
    <source>
        <dbReference type="ARBA" id="ARBA00022737"/>
    </source>
</evidence>
<name>A0A8J5XE01_DIALT</name>
<protein>
    <submittedName>
        <fullName evidence="5">Uncharacterized protein</fullName>
    </submittedName>
</protein>
<dbReference type="SMART" id="SM00248">
    <property type="entry name" value="ANK"/>
    <property type="match status" value="2"/>
</dbReference>
<evidence type="ECO:0000313" key="5">
    <source>
        <dbReference type="EMBL" id="KAG8466991.1"/>
    </source>
</evidence>